<accession>A0AAE0TEH8</accession>
<proteinExistence type="predicted"/>
<dbReference type="AlphaFoldDB" id="A0AAE0TEH8"/>
<evidence type="ECO:0000313" key="1">
    <source>
        <dbReference type="EMBL" id="KAK3608922.1"/>
    </source>
</evidence>
<gene>
    <name evidence="1" type="ORF">CHS0354_022619</name>
</gene>
<reference evidence="1" key="1">
    <citation type="journal article" date="2021" name="Genome Biol. Evol.">
        <title>A High-Quality Reference Genome for a Parasitic Bivalve with Doubly Uniparental Inheritance (Bivalvia: Unionida).</title>
        <authorList>
            <person name="Smith C.H."/>
        </authorList>
    </citation>
    <scope>NUCLEOTIDE SEQUENCE</scope>
    <source>
        <strain evidence="1">CHS0354</strain>
    </source>
</reference>
<sequence length="69" mass="7992">MTQYHAEWFVIIHHDTVSGWVVYQNPSPHSGNLSGTQISITTQCKPWWHTNIRQCTFEAGSYTNMNHDT</sequence>
<evidence type="ECO:0000313" key="2">
    <source>
        <dbReference type="Proteomes" id="UP001195483"/>
    </source>
</evidence>
<reference evidence="1" key="2">
    <citation type="journal article" date="2021" name="Genome Biol. Evol.">
        <title>Developing a high-quality reference genome for a parasitic bivalve with doubly uniparental inheritance (Bivalvia: Unionida).</title>
        <authorList>
            <person name="Smith C.H."/>
        </authorList>
    </citation>
    <scope>NUCLEOTIDE SEQUENCE</scope>
    <source>
        <strain evidence="1">CHS0354</strain>
        <tissue evidence="1">Mantle</tissue>
    </source>
</reference>
<keyword evidence="2" id="KW-1185">Reference proteome</keyword>
<dbReference type="EMBL" id="JAEAOA010001375">
    <property type="protein sequence ID" value="KAK3608922.1"/>
    <property type="molecule type" value="Genomic_DNA"/>
</dbReference>
<organism evidence="1 2">
    <name type="scientific">Potamilus streckersoni</name>
    <dbReference type="NCBI Taxonomy" id="2493646"/>
    <lineage>
        <taxon>Eukaryota</taxon>
        <taxon>Metazoa</taxon>
        <taxon>Spiralia</taxon>
        <taxon>Lophotrochozoa</taxon>
        <taxon>Mollusca</taxon>
        <taxon>Bivalvia</taxon>
        <taxon>Autobranchia</taxon>
        <taxon>Heteroconchia</taxon>
        <taxon>Palaeoheterodonta</taxon>
        <taxon>Unionida</taxon>
        <taxon>Unionoidea</taxon>
        <taxon>Unionidae</taxon>
        <taxon>Ambleminae</taxon>
        <taxon>Lampsilini</taxon>
        <taxon>Potamilus</taxon>
    </lineage>
</organism>
<reference evidence="1" key="3">
    <citation type="submission" date="2023-05" db="EMBL/GenBank/DDBJ databases">
        <authorList>
            <person name="Smith C.H."/>
        </authorList>
    </citation>
    <scope>NUCLEOTIDE SEQUENCE</scope>
    <source>
        <strain evidence="1">CHS0354</strain>
        <tissue evidence="1">Mantle</tissue>
    </source>
</reference>
<name>A0AAE0TEH8_9BIVA</name>
<feature type="non-terminal residue" evidence="1">
    <location>
        <position position="69"/>
    </location>
</feature>
<protein>
    <submittedName>
        <fullName evidence="1">Uncharacterized protein</fullName>
    </submittedName>
</protein>
<comment type="caution">
    <text evidence="1">The sequence shown here is derived from an EMBL/GenBank/DDBJ whole genome shotgun (WGS) entry which is preliminary data.</text>
</comment>
<dbReference type="Proteomes" id="UP001195483">
    <property type="component" value="Unassembled WGS sequence"/>
</dbReference>